<dbReference type="PROSITE" id="PS50931">
    <property type="entry name" value="HTH_LYSR"/>
    <property type="match status" value="1"/>
</dbReference>
<accession>A0ABP3SWV1</accession>
<proteinExistence type="inferred from homology"/>
<name>A0ABP3SWV1_9ACTN</name>
<dbReference type="PRINTS" id="PR00039">
    <property type="entry name" value="HTHLYSR"/>
</dbReference>
<dbReference type="EMBL" id="BAAAGU010000075">
    <property type="protein sequence ID" value="GAA0667482.1"/>
    <property type="molecule type" value="Genomic_DNA"/>
</dbReference>
<keyword evidence="4" id="KW-0804">Transcription</keyword>
<dbReference type="SUPFAM" id="SSF53850">
    <property type="entry name" value="Periplasmic binding protein-like II"/>
    <property type="match status" value="1"/>
</dbReference>
<reference evidence="7" key="1">
    <citation type="journal article" date="2019" name="Int. J. Syst. Evol. Microbiol.">
        <title>The Global Catalogue of Microorganisms (GCM) 10K type strain sequencing project: providing services to taxonomists for standard genome sequencing and annotation.</title>
        <authorList>
            <consortium name="The Broad Institute Genomics Platform"/>
            <consortium name="The Broad Institute Genome Sequencing Center for Infectious Disease"/>
            <person name="Wu L."/>
            <person name="Ma J."/>
        </authorList>
    </citation>
    <scope>NUCLEOTIDE SEQUENCE [LARGE SCALE GENOMIC DNA]</scope>
    <source>
        <strain evidence="7">JCM 10367</strain>
    </source>
</reference>
<organism evidence="6 7">
    <name type="scientific">Streptomyces thermocarboxydovorans</name>
    <dbReference type="NCBI Taxonomy" id="59298"/>
    <lineage>
        <taxon>Bacteria</taxon>
        <taxon>Bacillati</taxon>
        <taxon>Actinomycetota</taxon>
        <taxon>Actinomycetes</taxon>
        <taxon>Kitasatosporales</taxon>
        <taxon>Streptomycetaceae</taxon>
        <taxon>Streptomyces</taxon>
    </lineage>
</organism>
<protein>
    <submittedName>
        <fullName evidence="6">LysR family transcriptional regulator</fullName>
    </submittedName>
</protein>
<evidence type="ECO:0000256" key="2">
    <source>
        <dbReference type="ARBA" id="ARBA00023015"/>
    </source>
</evidence>
<dbReference type="Pfam" id="PF00126">
    <property type="entry name" value="HTH_1"/>
    <property type="match status" value="1"/>
</dbReference>
<gene>
    <name evidence="6" type="ORF">GCM10009535_54170</name>
</gene>
<keyword evidence="7" id="KW-1185">Reference proteome</keyword>
<dbReference type="Pfam" id="PF03466">
    <property type="entry name" value="LysR_substrate"/>
    <property type="match status" value="1"/>
</dbReference>
<dbReference type="InterPro" id="IPR000847">
    <property type="entry name" value="LysR_HTH_N"/>
</dbReference>
<dbReference type="Gene3D" id="1.10.10.10">
    <property type="entry name" value="Winged helix-like DNA-binding domain superfamily/Winged helix DNA-binding domain"/>
    <property type="match status" value="1"/>
</dbReference>
<dbReference type="InterPro" id="IPR036388">
    <property type="entry name" value="WH-like_DNA-bd_sf"/>
</dbReference>
<evidence type="ECO:0000259" key="5">
    <source>
        <dbReference type="PROSITE" id="PS50931"/>
    </source>
</evidence>
<dbReference type="Gene3D" id="3.40.190.290">
    <property type="match status" value="1"/>
</dbReference>
<dbReference type="PANTHER" id="PTHR30126:SF39">
    <property type="entry name" value="HTH-TYPE TRANSCRIPTIONAL REGULATOR CYSL"/>
    <property type="match status" value="1"/>
</dbReference>
<dbReference type="RefSeq" id="WP_344006708.1">
    <property type="nucleotide sequence ID" value="NZ_BAAAGU010000075.1"/>
</dbReference>
<comment type="caution">
    <text evidence="6">The sequence shown here is derived from an EMBL/GenBank/DDBJ whole genome shotgun (WGS) entry which is preliminary data.</text>
</comment>
<comment type="similarity">
    <text evidence="1">Belongs to the LysR transcriptional regulatory family.</text>
</comment>
<dbReference type="Proteomes" id="UP001500724">
    <property type="component" value="Unassembled WGS sequence"/>
</dbReference>
<evidence type="ECO:0000313" key="7">
    <source>
        <dbReference type="Proteomes" id="UP001500724"/>
    </source>
</evidence>
<evidence type="ECO:0000256" key="4">
    <source>
        <dbReference type="ARBA" id="ARBA00023163"/>
    </source>
</evidence>
<feature type="domain" description="HTH lysR-type" evidence="5">
    <location>
        <begin position="1"/>
        <end position="58"/>
    </location>
</feature>
<keyword evidence="3" id="KW-0238">DNA-binding</keyword>
<evidence type="ECO:0000256" key="3">
    <source>
        <dbReference type="ARBA" id="ARBA00023125"/>
    </source>
</evidence>
<dbReference type="SUPFAM" id="SSF46785">
    <property type="entry name" value="Winged helix' DNA-binding domain"/>
    <property type="match status" value="1"/>
</dbReference>
<keyword evidence="2" id="KW-0805">Transcription regulation</keyword>
<evidence type="ECO:0000256" key="1">
    <source>
        <dbReference type="ARBA" id="ARBA00009437"/>
    </source>
</evidence>
<sequence>MTLSRLRMFLTVVRLGSVKAAAQSLNVTEPAVSGAVAALRRELGDQLFVRGAGGITLTSGGRRLAASAAEILGLAEETRQRVGEAGEETPYLRVASTATAAEHVTPRLLEAFCRRQPYVDIATMTVPGSAFATLLQDRRADVVIGPAPAPHASIETIAFLRFQLVVVASSRHPLRGHARIPSDMLTRESWLVGPSGLDPSTRAGAFLTHLCVDAARVSVFPSGADARKAVADGEGLTIEYLHVVRDELRRGTLATLDTPGAPVKGLLYASALRGAHRSETAAGLCRFVTTPTATQAVRTRSKGVSMSSFKPAVPMTIWN</sequence>
<dbReference type="InterPro" id="IPR036390">
    <property type="entry name" value="WH_DNA-bd_sf"/>
</dbReference>
<dbReference type="PANTHER" id="PTHR30126">
    <property type="entry name" value="HTH-TYPE TRANSCRIPTIONAL REGULATOR"/>
    <property type="match status" value="1"/>
</dbReference>
<evidence type="ECO:0000313" key="6">
    <source>
        <dbReference type="EMBL" id="GAA0667482.1"/>
    </source>
</evidence>
<dbReference type="InterPro" id="IPR005119">
    <property type="entry name" value="LysR_subst-bd"/>
</dbReference>